<protein>
    <recommendedName>
        <fullName evidence="5">Protein RFT1 homolog</fullName>
    </recommendedName>
</protein>
<reference evidence="4" key="1">
    <citation type="submission" date="2021-01" db="EMBL/GenBank/DDBJ databases">
        <authorList>
            <person name="Corre E."/>
            <person name="Pelletier E."/>
            <person name="Niang G."/>
            <person name="Scheremetjew M."/>
            <person name="Finn R."/>
            <person name="Kale V."/>
            <person name="Holt S."/>
            <person name="Cochrane G."/>
            <person name="Meng A."/>
            <person name="Brown T."/>
            <person name="Cohen L."/>
        </authorList>
    </citation>
    <scope>NUCLEOTIDE SEQUENCE</scope>
    <source>
        <strain evidence="4">CCCM811</strain>
    </source>
</reference>
<dbReference type="Pfam" id="PF01554">
    <property type="entry name" value="MatE"/>
    <property type="match status" value="1"/>
</dbReference>
<accession>A0A7S3Z9G9</accession>
<feature type="transmembrane region" description="Helical" evidence="3">
    <location>
        <begin position="168"/>
        <end position="187"/>
    </location>
</feature>
<feature type="transmembrane region" description="Helical" evidence="3">
    <location>
        <begin position="458"/>
        <end position="483"/>
    </location>
</feature>
<comment type="similarity">
    <text evidence="1">Belongs to the multi antimicrobial extrusion (MATE) (TC 2.A.66.1) family.</text>
</comment>
<name>A0A7S3Z9G9_9EUKA</name>
<sequence length="553" mass="58785">MQREDSKESLQGVGDNLAESGFLISESSEGGDELLRIIRGFGNDFEPTPGVPEVSTSGDNEMEMEGYPSCCIPKRAEGPRAECWVLVALGCLDTLWAQHLWVLHLIGLVLLCAYVPVSDVAAAVLATFLMMAFYLPLRRGLPAALRTACAKATAENNPNDRDDWLRGALVLLFPTLLSVSLIWLLAVGELAHGISTRDRPVEKVTRFAGLSVLWVWPEAILDVLRVYLQSKRAIRISLVDVLLGCIVMPPMTVALLNHGMGVIALPLAKAASHALRLIVLVTAAGVSGQLPPMCSTTRWHLLPSAPRPRRIPTRRGNIQGGPSNDDSSSPALQGVPHAMVLLGKQTLITGFLRSWRADAPLLIVGVLAWSLGNASMVAHGILLAVTMILITVSGHPGLARAAEARIRQYMLRNQPSAARAVHWVAMSSAAIVAAVVSLVSALVVSVSVDESGTSDGSAAWAAAAGSVWAAAGYTFCSSVISILRAFLKATEQETFAAAAFHGFAALSVVLSYAFSQGVSWGLAGIWLGMFIGSVLGFVACATKCFMTMAEMQD</sequence>
<feature type="transmembrane region" description="Helical" evidence="3">
    <location>
        <begin position="240"/>
        <end position="267"/>
    </location>
</feature>
<feature type="transmembrane region" description="Helical" evidence="3">
    <location>
        <begin position="108"/>
        <end position="137"/>
    </location>
</feature>
<proteinExistence type="inferred from homology"/>
<feature type="compositionally biased region" description="Polar residues" evidence="2">
    <location>
        <begin position="320"/>
        <end position="330"/>
    </location>
</feature>
<dbReference type="EMBL" id="HBIV01038629">
    <property type="protein sequence ID" value="CAE0675677.1"/>
    <property type="molecule type" value="Transcribed_RNA"/>
</dbReference>
<evidence type="ECO:0008006" key="5">
    <source>
        <dbReference type="Google" id="ProtNLM"/>
    </source>
</evidence>
<feature type="region of interest" description="Disordered" evidence="2">
    <location>
        <begin position="303"/>
        <end position="330"/>
    </location>
</feature>
<feature type="transmembrane region" description="Helical" evidence="3">
    <location>
        <begin position="520"/>
        <end position="541"/>
    </location>
</feature>
<evidence type="ECO:0000256" key="1">
    <source>
        <dbReference type="ARBA" id="ARBA00010199"/>
    </source>
</evidence>
<feature type="transmembrane region" description="Helical" evidence="3">
    <location>
        <begin position="495"/>
        <end position="514"/>
    </location>
</feature>
<dbReference type="GO" id="GO:0016020">
    <property type="term" value="C:membrane"/>
    <property type="evidence" value="ECO:0007669"/>
    <property type="project" value="InterPro"/>
</dbReference>
<feature type="transmembrane region" description="Helical" evidence="3">
    <location>
        <begin position="207"/>
        <end position="228"/>
    </location>
</feature>
<evidence type="ECO:0000313" key="4">
    <source>
        <dbReference type="EMBL" id="CAE0675677.1"/>
    </source>
</evidence>
<keyword evidence="3" id="KW-0472">Membrane</keyword>
<evidence type="ECO:0000256" key="3">
    <source>
        <dbReference type="SAM" id="Phobius"/>
    </source>
</evidence>
<feature type="transmembrane region" description="Helical" evidence="3">
    <location>
        <begin position="83"/>
        <end position="102"/>
    </location>
</feature>
<feature type="transmembrane region" description="Helical" evidence="3">
    <location>
        <begin position="377"/>
        <end position="399"/>
    </location>
</feature>
<gene>
    <name evidence="4" type="ORF">LGLO00237_LOCUS27454</name>
</gene>
<keyword evidence="3" id="KW-0812">Transmembrane</keyword>
<organism evidence="4">
    <name type="scientific">Lotharella globosa</name>
    <dbReference type="NCBI Taxonomy" id="91324"/>
    <lineage>
        <taxon>Eukaryota</taxon>
        <taxon>Sar</taxon>
        <taxon>Rhizaria</taxon>
        <taxon>Cercozoa</taxon>
        <taxon>Chlorarachniophyceae</taxon>
        <taxon>Lotharella</taxon>
    </lineage>
</organism>
<feature type="transmembrane region" description="Helical" evidence="3">
    <location>
        <begin position="420"/>
        <end position="446"/>
    </location>
</feature>
<keyword evidence="3" id="KW-1133">Transmembrane helix</keyword>
<evidence type="ECO:0000256" key="2">
    <source>
        <dbReference type="SAM" id="MobiDB-lite"/>
    </source>
</evidence>
<dbReference type="AlphaFoldDB" id="A0A7S3Z9G9"/>
<dbReference type="GO" id="GO:0015297">
    <property type="term" value="F:antiporter activity"/>
    <property type="evidence" value="ECO:0007669"/>
    <property type="project" value="InterPro"/>
</dbReference>
<dbReference type="GO" id="GO:0042910">
    <property type="term" value="F:xenobiotic transmembrane transporter activity"/>
    <property type="evidence" value="ECO:0007669"/>
    <property type="project" value="InterPro"/>
</dbReference>
<dbReference type="InterPro" id="IPR002528">
    <property type="entry name" value="MATE_fam"/>
</dbReference>